<name>A0ABS9YQJ7_9MYCO</name>
<dbReference type="EMBL" id="JAIVFL010000001">
    <property type="protein sequence ID" value="MCI4673535.1"/>
    <property type="molecule type" value="Genomic_DNA"/>
</dbReference>
<evidence type="ECO:0000313" key="3">
    <source>
        <dbReference type="EMBL" id="MCI4673535.1"/>
    </source>
</evidence>
<proteinExistence type="predicted"/>
<reference evidence="3" key="1">
    <citation type="journal article" date="2022" name="ISME J.">
        <title>Identification of active gaseous-alkane degraders at natural gas seeps.</title>
        <authorList>
            <person name="Farhan Ul Haque M."/>
            <person name="Hernandez M."/>
            <person name="Crombie A.T."/>
            <person name="Murrell J.C."/>
        </authorList>
    </citation>
    <scope>NUCLEOTIDE SEQUENCE</scope>
    <source>
        <strain evidence="3">ANDR5</strain>
    </source>
</reference>
<dbReference type="RefSeq" id="WP_243070064.1">
    <property type="nucleotide sequence ID" value="NZ_JAIVFL010000001.1"/>
</dbReference>
<keyword evidence="4" id="KW-1185">Reference proteome</keyword>
<feature type="domain" description="Thioredoxin-like fold" evidence="2">
    <location>
        <begin position="42"/>
        <end position="196"/>
    </location>
</feature>
<comment type="caution">
    <text evidence="3">The sequence shown here is derived from an EMBL/GenBank/DDBJ whole genome shotgun (WGS) entry which is preliminary data.</text>
</comment>
<accession>A0ABS9YQJ7</accession>
<keyword evidence="1" id="KW-0732">Signal</keyword>
<sequence>MRYLSVLILTLLVVTGCGRVVAGAAQVDPRGPATQLSTDGFGIIAGDPKAPIQIELYTEPQCTHCADLQKDFGRQMASYMNLGQLAVTYRPVTFLDSKPGGYSDRVANALFLAAGPKTSAKAFQEFVEDLWSRQDPGGKGPSNDEMATMAHDSGVDAAAVDAITSGKNALDLKEMAATNFEYLYEIDPINTGTPAIYDLKRDKTLDIYDNNWLSKLMSS</sequence>
<evidence type="ECO:0000256" key="1">
    <source>
        <dbReference type="SAM" id="SignalP"/>
    </source>
</evidence>
<feature type="signal peptide" evidence="1">
    <location>
        <begin position="1"/>
        <end position="22"/>
    </location>
</feature>
<dbReference type="Pfam" id="PF13462">
    <property type="entry name" value="Thioredoxin_4"/>
    <property type="match status" value="1"/>
</dbReference>
<evidence type="ECO:0000313" key="4">
    <source>
        <dbReference type="Proteomes" id="UP001139068"/>
    </source>
</evidence>
<dbReference type="Proteomes" id="UP001139068">
    <property type="component" value="Unassembled WGS sequence"/>
</dbReference>
<organism evidence="3 4">
    <name type="scientific">Candidatus Mycolicibacterium alkanivorans</name>
    <dbReference type="NCBI Taxonomy" id="2954114"/>
    <lineage>
        <taxon>Bacteria</taxon>
        <taxon>Bacillati</taxon>
        <taxon>Actinomycetota</taxon>
        <taxon>Actinomycetes</taxon>
        <taxon>Mycobacteriales</taxon>
        <taxon>Mycobacteriaceae</taxon>
        <taxon>Mycolicibacterium</taxon>
    </lineage>
</organism>
<dbReference type="InterPro" id="IPR036249">
    <property type="entry name" value="Thioredoxin-like_sf"/>
</dbReference>
<dbReference type="SUPFAM" id="SSF52833">
    <property type="entry name" value="Thioredoxin-like"/>
    <property type="match status" value="1"/>
</dbReference>
<dbReference type="Gene3D" id="3.40.30.10">
    <property type="entry name" value="Glutaredoxin"/>
    <property type="match status" value="1"/>
</dbReference>
<dbReference type="PROSITE" id="PS51257">
    <property type="entry name" value="PROKAR_LIPOPROTEIN"/>
    <property type="match status" value="1"/>
</dbReference>
<protein>
    <submittedName>
        <fullName evidence="3">Thioredoxin domain-containing protein</fullName>
    </submittedName>
</protein>
<feature type="chain" id="PRO_5046780393" evidence="1">
    <location>
        <begin position="23"/>
        <end position="219"/>
    </location>
</feature>
<dbReference type="InterPro" id="IPR012336">
    <property type="entry name" value="Thioredoxin-like_fold"/>
</dbReference>
<dbReference type="CDD" id="cd02972">
    <property type="entry name" value="DsbA_family"/>
    <property type="match status" value="1"/>
</dbReference>
<evidence type="ECO:0000259" key="2">
    <source>
        <dbReference type="Pfam" id="PF13462"/>
    </source>
</evidence>
<gene>
    <name evidence="3" type="ORF">K9U37_00635</name>
</gene>